<feature type="region of interest" description="Disordered" evidence="2">
    <location>
        <begin position="198"/>
        <end position="221"/>
    </location>
</feature>
<evidence type="ECO:0000256" key="1">
    <source>
        <dbReference type="SAM" id="Coils"/>
    </source>
</evidence>
<dbReference type="EMBL" id="MNCJ02000316">
    <property type="protein sequence ID" value="KAF5822297.1"/>
    <property type="molecule type" value="Genomic_DNA"/>
</dbReference>
<dbReference type="Gramene" id="mRNA:HanXRQr2_Chr01g0024801">
    <property type="protein sequence ID" value="mRNA:HanXRQr2_Chr01g0024801"/>
    <property type="gene ID" value="HanXRQr2_Chr01g0024801"/>
</dbReference>
<reference evidence="3" key="1">
    <citation type="journal article" date="2017" name="Nature">
        <title>The sunflower genome provides insights into oil metabolism, flowering and Asterid evolution.</title>
        <authorList>
            <person name="Badouin H."/>
            <person name="Gouzy J."/>
            <person name="Grassa C.J."/>
            <person name="Murat F."/>
            <person name="Staton S.E."/>
            <person name="Cottret L."/>
            <person name="Lelandais-Briere C."/>
            <person name="Owens G.L."/>
            <person name="Carrere S."/>
            <person name="Mayjonade B."/>
            <person name="Legrand L."/>
            <person name="Gill N."/>
            <person name="Kane N.C."/>
            <person name="Bowers J.E."/>
            <person name="Hubner S."/>
            <person name="Bellec A."/>
            <person name="Berard A."/>
            <person name="Berges H."/>
            <person name="Blanchet N."/>
            <person name="Boniface M.C."/>
            <person name="Brunel D."/>
            <person name="Catrice O."/>
            <person name="Chaidir N."/>
            <person name="Claudel C."/>
            <person name="Donnadieu C."/>
            <person name="Faraut T."/>
            <person name="Fievet G."/>
            <person name="Helmstetter N."/>
            <person name="King M."/>
            <person name="Knapp S.J."/>
            <person name="Lai Z."/>
            <person name="Le Paslier M.C."/>
            <person name="Lippi Y."/>
            <person name="Lorenzon L."/>
            <person name="Mandel J.R."/>
            <person name="Marage G."/>
            <person name="Marchand G."/>
            <person name="Marquand E."/>
            <person name="Bret-Mestries E."/>
            <person name="Morien E."/>
            <person name="Nambeesan S."/>
            <person name="Nguyen T."/>
            <person name="Pegot-Espagnet P."/>
            <person name="Pouilly N."/>
            <person name="Raftis F."/>
            <person name="Sallet E."/>
            <person name="Schiex T."/>
            <person name="Thomas J."/>
            <person name="Vandecasteele C."/>
            <person name="Vares D."/>
            <person name="Vear F."/>
            <person name="Vautrin S."/>
            <person name="Crespi M."/>
            <person name="Mangin B."/>
            <person name="Burke J.M."/>
            <person name="Salse J."/>
            <person name="Munos S."/>
            <person name="Vincourt P."/>
            <person name="Rieseberg L.H."/>
            <person name="Langlade N.B."/>
        </authorList>
    </citation>
    <scope>NUCLEOTIDE SEQUENCE</scope>
    <source>
        <tissue evidence="3">Leaves</tissue>
    </source>
</reference>
<comment type="caution">
    <text evidence="3">The sequence shown here is derived from an EMBL/GenBank/DDBJ whole genome shotgun (WGS) entry which is preliminary data.</text>
</comment>
<dbReference type="AlphaFoldDB" id="A0A9K3JXC9"/>
<feature type="coiled-coil region" evidence="1">
    <location>
        <begin position="61"/>
        <end position="88"/>
    </location>
</feature>
<feature type="compositionally biased region" description="Acidic residues" evidence="2">
    <location>
        <begin position="209"/>
        <end position="221"/>
    </location>
</feature>
<protein>
    <submittedName>
        <fullName evidence="3">Uncharacterized protein</fullName>
    </submittedName>
</protein>
<name>A0A9K3JXC9_HELAN</name>
<proteinExistence type="predicted"/>
<evidence type="ECO:0000313" key="4">
    <source>
        <dbReference type="Proteomes" id="UP000215914"/>
    </source>
</evidence>
<dbReference type="Proteomes" id="UP000215914">
    <property type="component" value="Unassembled WGS sequence"/>
</dbReference>
<accession>A0A9K3JXC9</accession>
<evidence type="ECO:0000313" key="3">
    <source>
        <dbReference type="EMBL" id="KAF5822297.1"/>
    </source>
</evidence>
<evidence type="ECO:0000256" key="2">
    <source>
        <dbReference type="SAM" id="MobiDB-lite"/>
    </source>
</evidence>
<organism evidence="3 4">
    <name type="scientific">Helianthus annuus</name>
    <name type="common">Common sunflower</name>
    <dbReference type="NCBI Taxonomy" id="4232"/>
    <lineage>
        <taxon>Eukaryota</taxon>
        <taxon>Viridiplantae</taxon>
        <taxon>Streptophyta</taxon>
        <taxon>Embryophyta</taxon>
        <taxon>Tracheophyta</taxon>
        <taxon>Spermatophyta</taxon>
        <taxon>Magnoliopsida</taxon>
        <taxon>eudicotyledons</taxon>
        <taxon>Gunneridae</taxon>
        <taxon>Pentapetalae</taxon>
        <taxon>asterids</taxon>
        <taxon>campanulids</taxon>
        <taxon>Asterales</taxon>
        <taxon>Asteraceae</taxon>
        <taxon>Asteroideae</taxon>
        <taxon>Heliantheae alliance</taxon>
        <taxon>Heliantheae</taxon>
        <taxon>Helianthus</taxon>
    </lineage>
</organism>
<gene>
    <name evidence="3" type="ORF">HanXRQr2_Chr01g0024801</name>
</gene>
<keyword evidence="4" id="KW-1185">Reference proteome</keyword>
<reference evidence="3" key="2">
    <citation type="submission" date="2020-06" db="EMBL/GenBank/DDBJ databases">
        <title>Helianthus annuus Genome sequencing and assembly Release 2.</title>
        <authorList>
            <person name="Gouzy J."/>
            <person name="Langlade N."/>
            <person name="Munos S."/>
        </authorList>
    </citation>
    <scope>NUCLEOTIDE SEQUENCE</scope>
    <source>
        <tissue evidence="3">Leaves</tissue>
    </source>
</reference>
<keyword evidence="1" id="KW-0175">Coiled coil</keyword>
<sequence>MFATRTKITNLEAHVKELKKSEVGYKEKYEEAKSHRERVEVDLSAQIISKDRDLAGKDAEIVELNRCLREAQEGLEAERQKNESMEIDLIAEKVKADTAEEAHKIANSILNAMELNKAVVALTMAARETGHRLGYVECAAYVEESLQKHFGTRHCSVNDQAEEGLLRAEENYDNLSLPVMDLVTETLKHDDYVSRLKSNFEPPETVQLTDDEEEVNDDGAE</sequence>